<keyword evidence="4" id="KW-1185">Reference proteome</keyword>
<dbReference type="PANTHER" id="PTHR34512">
    <property type="entry name" value="CELL SURFACE PROTEIN"/>
    <property type="match status" value="1"/>
</dbReference>
<gene>
    <name evidence="3" type="ORF">CLV91_2291</name>
</gene>
<dbReference type="Proteomes" id="UP000269412">
    <property type="component" value="Unassembled WGS sequence"/>
</dbReference>
<dbReference type="InterPro" id="IPR011047">
    <property type="entry name" value="Quinoprotein_ADH-like_sf"/>
</dbReference>
<dbReference type="PANTHER" id="PTHR34512:SF30">
    <property type="entry name" value="OUTER MEMBRANE PROTEIN ASSEMBLY FACTOR BAMB"/>
    <property type="match status" value="1"/>
</dbReference>
<feature type="signal peptide" evidence="1">
    <location>
        <begin position="1"/>
        <end position="21"/>
    </location>
</feature>
<reference evidence="3 4" key="1">
    <citation type="submission" date="2018-10" db="EMBL/GenBank/DDBJ databases">
        <title>Genomic Encyclopedia of Archaeal and Bacterial Type Strains, Phase II (KMG-II): from individual species to whole genera.</title>
        <authorList>
            <person name="Goeker M."/>
        </authorList>
    </citation>
    <scope>NUCLEOTIDE SEQUENCE [LARGE SCALE GENOMIC DNA]</scope>
    <source>
        <strain evidence="3 4">DSM 25230</strain>
    </source>
</reference>
<evidence type="ECO:0000256" key="1">
    <source>
        <dbReference type="SAM" id="SignalP"/>
    </source>
</evidence>
<organism evidence="3 4">
    <name type="scientific">Maribacter vaceletii</name>
    <dbReference type="NCBI Taxonomy" id="1206816"/>
    <lineage>
        <taxon>Bacteria</taxon>
        <taxon>Pseudomonadati</taxon>
        <taxon>Bacteroidota</taxon>
        <taxon>Flavobacteriia</taxon>
        <taxon>Flavobacteriales</taxon>
        <taxon>Flavobacteriaceae</taxon>
        <taxon>Maribacter</taxon>
    </lineage>
</organism>
<accession>A0A495E5U3</accession>
<evidence type="ECO:0000313" key="3">
    <source>
        <dbReference type="EMBL" id="RKR12166.1"/>
    </source>
</evidence>
<keyword evidence="1" id="KW-0732">Signal</keyword>
<dbReference type="InterPro" id="IPR015943">
    <property type="entry name" value="WD40/YVTN_repeat-like_dom_sf"/>
</dbReference>
<dbReference type="SUPFAM" id="SSF50998">
    <property type="entry name" value="Quinoprotein alcohol dehydrogenase-like"/>
    <property type="match status" value="1"/>
</dbReference>
<dbReference type="AlphaFoldDB" id="A0A495E5U3"/>
<dbReference type="OrthoDB" id="7012117at2"/>
<dbReference type="Gene3D" id="2.130.10.10">
    <property type="entry name" value="YVTN repeat-like/Quinoprotein amine dehydrogenase"/>
    <property type="match status" value="2"/>
</dbReference>
<evidence type="ECO:0000259" key="2">
    <source>
        <dbReference type="Pfam" id="PF13360"/>
    </source>
</evidence>
<dbReference type="RefSeq" id="WP_121067989.1">
    <property type="nucleotide sequence ID" value="NZ_RBIQ01000009.1"/>
</dbReference>
<sequence length="633" mass="72125">MNTFLIQCFTFLLLITYNITAQNNTEAVIGSANEWPMSGGPNGNYKITTNKDVPLKWSVRTGENIKWKKTLPEGGQSGIAVWGYKLFLTINPPNTNPKHKDVLKKYDVVKNRYEFLFKKEEEKLKKIKDLSYANLKENLAEPLKKWQNLLKNNSHYQKASSLERYDIKKNLMRKNDVGKDYAIFNNKLVAYIHTQSQNLQKTYDSLIKIGKDKRGGASSKNIILLCLNANTGETLWEKTIKGTFSSQYNYGFSDATTPCPMTDGKNVWAINASGGMACFSMEGELVWERTWEPSSGGKPFNKQFDSVLFEDLILNVEPPEKEDKERNKDWNYVHAFNKLTGERVWVTKMAITHYNTPIIGKTKEGKPALLIGRGGPHGVPERPIGLSLICLEKNNAGNALWNWEPKENNALAGWGALSTQHWDIDKASWFYKGNEHITVDTQTGKLISEKKLNTVDQFNYDIEKGKYVLSEEVKIKELQNQRHCNILDGDYLFYMVRYSPFIARHNVATGLNEHIEVPRDIDRDNNFIWKIQHTNNGLNSKGQLNAFDTRTRGNGFQKCFLGSPTMINNYIFFTNAVGMVYVIDATVEEMNESALVAVNDLGKSGKTWTVNTMSYANGKIYHRTMKEVICISE</sequence>
<dbReference type="Pfam" id="PF13360">
    <property type="entry name" value="PQQ_2"/>
    <property type="match status" value="1"/>
</dbReference>
<protein>
    <submittedName>
        <fullName evidence="3">Putative pyrroloquinoline-quinone binding quinoprotein</fullName>
    </submittedName>
</protein>
<comment type="caution">
    <text evidence="3">The sequence shown here is derived from an EMBL/GenBank/DDBJ whole genome shotgun (WGS) entry which is preliminary data.</text>
</comment>
<feature type="domain" description="Pyrrolo-quinoline quinone repeat" evidence="2">
    <location>
        <begin position="224"/>
        <end position="346"/>
    </location>
</feature>
<dbReference type="EMBL" id="RBIQ01000009">
    <property type="protein sequence ID" value="RKR12166.1"/>
    <property type="molecule type" value="Genomic_DNA"/>
</dbReference>
<dbReference type="InterPro" id="IPR002372">
    <property type="entry name" value="PQQ_rpt_dom"/>
</dbReference>
<proteinExistence type="predicted"/>
<evidence type="ECO:0000313" key="4">
    <source>
        <dbReference type="Proteomes" id="UP000269412"/>
    </source>
</evidence>
<feature type="chain" id="PRO_5019852307" evidence="1">
    <location>
        <begin position="22"/>
        <end position="633"/>
    </location>
</feature>
<name>A0A495E5U3_9FLAO</name>